<accession>A0AAP0F9J5</accession>
<reference evidence="2 3" key="1">
    <citation type="submission" date="2024-01" db="EMBL/GenBank/DDBJ databases">
        <title>Genome assemblies of Stephania.</title>
        <authorList>
            <person name="Yang L."/>
        </authorList>
    </citation>
    <scope>NUCLEOTIDE SEQUENCE [LARGE SCALE GENOMIC DNA]</scope>
    <source>
        <strain evidence="2">QJT</strain>
        <tissue evidence="2">Leaf</tissue>
    </source>
</reference>
<name>A0AAP0F9J5_9MAGN</name>
<dbReference type="Proteomes" id="UP001417504">
    <property type="component" value="Unassembled WGS sequence"/>
</dbReference>
<feature type="region of interest" description="Disordered" evidence="1">
    <location>
        <begin position="28"/>
        <end position="57"/>
    </location>
</feature>
<sequence length="212" mass="23146">MDEIKRPKVNQESPIEVIKVGGGDCEMTKKGNKFVKERNRPRDEETKERRAAIRGERGHDVEARSRFVVDVVEGMVDLNGENGVLRHRCAVKFNLWQRPHGVDSGLTAPIRLGGVSNANLRIIGNQRDRDPRTRGASIPWPLEVGRRACHLQLALTSSFRDAAGGCRGRGCSLVGKGVIDVGEGVGKCVVGIVLDDDEDGTDDPDGMDGRGR</sequence>
<evidence type="ECO:0000313" key="2">
    <source>
        <dbReference type="EMBL" id="KAK9103958.1"/>
    </source>
</evidence>
<dbReference type="AlphaFoldDB" id="A0AAP0F9J5"/>
<evidence type="ECO:0000256" key="1">
    <source>
        <dbReference type="SAM" id="MobiDB-lite"/>
    </source>
</evidence>
<proteinExistence type="predicted"/>
<keyword evidence="3" id="KW-1185">Reference proteome</keyword>
<evidence type="ECO:0000313" key="3">
    <source>
        <dbReference type="Proteomes" id="UP001417504"/>
    </source>
</evidence>
<organism evidence="2 3">
    <name type="scientific">Stephania japonica</name>
    <dbReference type="NCBI Taxonomy" id="461633"/>
    <lineage>
        <taxon>Eukaryota</taxon>
        <taxon>Viridiplantae</taxon>
        <taxon>Streptophyta</taxon>
        <taxon>Embryophyta</taxon>
        <taxon>Tracheophyta</taxon>
        <taxon>Spermatophyta</taxon>
        <taxon>Magnoliopsida</taxon>
        <taxon>Ranunculales</taxon>
        <taxon>Menispermaceae</taxon>
        <taxon>Menispermoideae</taxon>
        <taxon>Cissampelideae</taxon>
        <taxon>Stephania</taxon>
    </lineage>
</organism>
<protein>
    <submittedName>
        <fullName evidence="2">Uncharacterized protein</fullName>
    </submittedName>
</protein>
<gene>
    <name evidence="2" type="ORF">Sjap_021212</name>
</gene>
<comment type="caution">
    <text evidence="2">The sequence shown here is derived from an EMBL/GenBank/DDBJ whole genome shotgun (WGS) entry which is preliminary data.</text>
</comment>
<dbReference type="EMBL" id="JBBNAE010000008">
    <property type="protein sequence ID" value="KAK9103958.1"/>
    <property type="molecule type" value="Genomic_DNA"/>
</dbReference>